<dbReference type="NCBIfam" id="TIGR00578">
    <property type="entry name" value="ku70"/>
    <property type="match status" value="1"/>
</dbReference>
<evidence type="ECO:0000256" key="11">
    <source>
        <dbReference type="ARBA" id="ARBA00023242"/>
    </source>
</evidence>
<proteinExistence type="inferred from homology"/>
<dbReference type="SMART" id="SM00513">
    <property type="entry name" value="SAP"/>
    <property type="match status" value="1"/>
</dbReference>
<dbReference type="InterPro" id="IPR005160">
    <property type="entry name" value="Ku_C"/>
</dbReference>
<keyword evidence="5" id="KW-0378">Hydrolase</keyword>
<dbReference type="GO" id="GO:0006303">
    <property type="term" value="P:double-strand break repair via nonhomologous end joining"/>
    <property type="evidence" value="ECO:0007669"/>
    <property type="project" value="InterPro"/>
</dbReference>
<dbReference type="GO" id="GO:0006310">
    <property type="term" value="P:DNA recombination"/>
    <property type="evidence" value="ECO:0007669"/>
    <property type="project" value="UniProtKB-KW"/>
</dbReference>
<gene>
    <name evidence="14" type="ORF">PPERSA_08696</name>
</gene>
<dbReference type="CDD" id="cd00788">
    <property type="entry name" value="KU70"/>
    <property type="match status" value="1"/>
</dbReference>
<evidence type="ECO:0000256" key="1">
    <source>
        <dbReference type="ARBA" id="ARBA00004123"/>
    </source>
</evidence>
<sequence>MDFDDNVSISDENLNEGNAQNFFGQLDQDVVSPDYVQKMDAVLFVIDCKKHIFQKHENNEKNAENPLKFEGINKVYNLDNPTAKQIREVVEIENQFNEKYGFADKETPLNEVIWTCSSEFKNLDKLKYDFRIFLFTSDDNPHSDNQQLRDQTIHQFKQLNDLDVDLELFPLEKETNTKFDIRKFYQDVLQINLDEINDAVMDTSEKIMEIQKRLRQREFKKRALNKILFYIGENQKIAVKIYCHLNKAKKPTAKKLHKESNKPLKKTVKQLCSETGQTLYDEQIGSYYEVGKEKVLVNKEDIQTLKQFDTSSMKLMGFKSRNKIKLYHNYRTSYFIYPDDYRIKGSSSFFSSLINQLIIKDKVAIVRFIPRQGSQVRFCALLPQQESYDENRFQQPPGFNLIYLPYADDLRSLKKKVPQKHIETSKDLIDVAKLLVTTLNLKEFDTRNFEDPSLQKFFSHLQAHALEEELPEPVNDLLEPKYQDFEGREEIIEMFNNQLKIELNENPSENDTGLKKQTNKGKKVKQEQGMQIIKKEEKDQKINLKVNKSKQKMSDDDNDISQITENELNQIKANEVEQNIISGDFVRLKVKDLQFFLQFYKLKTEGKKEDLINRALQFIADGKNKNDI</sequence>
<dbReference type="GO" id="GO:0003684">
    <property type="term" value="F:damaged DNA binding"/>
    <property type="evidence" value="ECO:0007669"/>
    <property type="project" value="InterPro"/>
</dbReference>
<evidence type="ECO:0000256" key="5">
    <source>
        <dbReference type="ARBA" id="ARBA00022801"/>
    </source>
</evidence>
<dbReference type="PANTHER" id="PTHR12604:SF2">
    <property type="entry name" value="X-RAY REPAIR CROSS-COMPLEMENTING PROTEIN 6"/>
    <property type="match status" value="1"/>
</dbReference>
<dbReference type="Gene3D" id="1.10.1600.10">
    <property type="match status" value="1"/>
</dbReference>
<dbReference type="GO" id="GO:0005524">
    <property type="term" value="F:ATP binding"/>
    <property type="evidence" value="ECO:0007669"/>
    <property type="project" value="UniProtKB-KW"/>
</dbReference>
<dbReference type="GO" id="GO:0003690">
    <property type="term" value="F:double-stranded DNA binding"/>
    <property type="evidence" value="ECO:0007669"/>
    <property type="project" value="TreeGrafter"/>
</dbReference>
<dbReference type="Gene3D" id="3.40.50.410">
    <property type="entry name" value="von Willebrand factor, type A domain"/>
    <property type="match status" value="1"/>
</dbReference>
<feature type="domain" description="SAP" evidence="13">
    <location>
        <begin position="585"/>
        <end position="619"/>
    </location>
</feature>
<name>A0A0V0R880_PSEPJ</name>
<dbReference type="OrthoDB" id="3249161at2759"/>
<protein>
    <submittedName>
        <fullName evidence="14">SPOC like C-terminal domain</fullName>
    </submittedName>
</protein>
<dbReference type="Gene3D" id="1.10.720.30">
    <property type="entry name" value="SAP domain"/>
    <property type="match status" value="1"/>
</dbReference>
<keyword evidence="9" id="KW-0233">DNA recombination</keyword>
<dbReference type="InterPro" id="IPR047087">
    <property type="entry name" value="KU70_core_dom"/>
</dbReference>
<dbReference type="OMA" id="YKLECQI"/>
<dbReference type="Pfam" id="PF03731">
    <property type="entry name" value="Ku_N"/>
    <property type="match status" value="1"/>
</dbReference>
<dbReference type="InterPro" id="IPR027388">
    <property type="entry name" value="Ku70_bridge/pillars_dom_sf"/>
</dbReference>
<dbReference type="InterPro" id="IPR036465">
    <property type="entry name" value="vWFA_dom_sf"/>
</dbReference>
<dbReference type="PROSITE" id="PS50800">
    <property type="entry name" value="SAP"/>
    <property type="match status" value="1"/>
</dbReference>
<dbReference type="InterPro" id="IPR036361">
    <property type="entry name" value="SAP_dom_sf"/>
</dbReference>
<comment type="subcellular location">
    <subcellularLocation>
        <location evidence="1">Nucleus</location>
    </subcellularLocation>
</comment>
<dbReference type="InParanoid" id="A0A0V0R880"/>
<keyword evidence="8" id="KW-0238">DNA-binding</keyword>
<dbReference type="Gene3D" id="4.10.970.10">
    <property type="entry name" value="Ku70, bridge and pillars"/>
    <property type="match status" value="1"/>
</dbReference>
<evidence type="ECO:0000256" key="10">
    <source>
        <dbReference type="ARBA" id="ARBA00023204"/>
    </source>
</evidence>
<evidence type="ECO:0000256" key="2">
    <source>
        <dbReference type="ARBA" id="ARBA00005240"/>
    </source>
</evidence>
<evidence type="ECO:0000256" key="7">
    <source>
        <dbReference type="ARBA" id="ARBA00022840"/>
    </source>
</evidence>
<evidence type="ECO:0000256" key="9">
    <source>
        <dbReference type="ARBA" id="ARBA00023172"/>
    </source>
</evidence>
<dbReference type="InterPro" id="IPR006164">
    <property type="entry name" value="DNA_bd_Ku70/Ku80"/>
</dbReference>
<evidence type="ECO:0000256" key="4">
    <source>
        <dbReference type="ARBA" id="ARBA00022763"/>
    </source>
</evidence>
<dbReference type="PANTHER" id="PTHR12604">
    <property type="entry name" value="KU AUTOANTIGEN DNA HELICASE"/>
    <property type="match status" value="1"/>
</dbReference>
<comment type="caution">
    <text evidence="14">The sequence shown here is derived from an EMBL/GenBank/DDBJ whole genome shotgun (WGS) entry which is preliminary data.</text>
</comment>
<dbReference type="Proteomes" id="UP000054937">
    <property type="component" value="Unassembled WGS sequence"/>
</dbReference>
<dbReference type="InterPro" id="IPR016194">
    <property type="entry name" value="SPOC-like_C_dom_sf"/>
</dbReference>
<dbReference type="GO" id="GO:0000723">
    <property type="term" value="P:telomere maintenance"/>
    <property type="evidence" value="ECO:0007669"/>
    <property type="project" value="InterPro"/>
</dbReference>
<organism evidence="14 15">
    <name type="scientific">Pseudocohnilembus persalinus</name>
    <name type="common">Ciliate</name>
    <dbReference type="NCBI Taxonomy" id="266149"/>
    <lineage>
        <taxon>Eukaryota</taxon>
        <taxon>Sar</taxon>
        <taxon>Alveolata</taxon>
        <taxon>Ciliophora</taxon>
        <taxon>Intramacronucleata</taxon>
        <taxon>Oligohymenophorea</taxon>
        <taxon>Scuticociliatia</taxon>
        <taxon>Philasterida</taxon>
        <taxon>Pseudocohnilembidae</taxon>
        <taxon>Pseudocohnilembus</taxon>
    </lineage>
</organism>
<dbReference type="Pfam" id="PF02735">
    <property type="entry name" value="Ku"/>
    <property type="match status" value="1"/>
</dbReference>
<keyword evidence="6" id="KW-0347">Helicase</keyword>
<dbReference type="Pfam" id="PF02037">
    <property type="entry name" value="SAP"/>
    <property type="match status" value="1"/>
</dbReference>
<feature type="region of interest" description="Disordered" evidence="12">
    <location>
        <begin position="504"/>
        <end position="529"/>
    </location>
</feature>
<keyword evidence="11" id="KW-0539">Nucleus</keyword>
<comment type="similarity">
    <text evidence="2">Belongs to the ku70 family.</text>
</comment>
<dbReference type="AlphaFoldDB" id="A0A0V0R880"/>
<dbReference type="InterPro" id="IPR005161">
    <property type="entry name" value="Ku_N"/>
</dbReference>
<dbReference type="GO" id="GO:0042162">
    <property type="term" value="F:telomeric DNA binding"/>
    <property type="evidence" value="ECO:0007669"/>
    <property type="project" value="InterPro"/>
</dbReference>
<reference evidence="14 15" key="1">
    <citation type="journal article" date="2015" name="Sci. Rep.">
        <title>Genome of the facultative scuticociliatosis pathogen Pseudocohnilembus persalinus provides insight into its virulence through horizontal gene transfer.</title>
        <authorList>
            <person name="Xiong J."/>
            <person name="Wang G."/>
            <person name="Cheng J."/>
            <person name="Tian M."/>
            <person name="Pan X."/>
            <person name="Warren A."/>
            <person name="Jiang C."/>
            <person name="Yuan D."/>
            <person name="Miao W."/>
        </authorList>
    </citation>
    <scope>NUCLEOTIDE SEQUENCE [LARGE SCALE GENOMIC DNA]</scope>
    <source>
        <strain evidence="14">36N120E</strain>
    </source>
</reference>
<dbReference type="SUPFAM" id="SSF68906">
    <property type="entry name" value="SAP domain"/>
    <property type="match status" value="1"/>
</dbReference>
<dbReference type="GO" id="GO:0003678">
    <property type="term" value="F:DNA helicase activity"/>
    <property type="evidence" value="ECO:0007669"/>
    <property type="project" value="InterPro"/>
</dbReference>
<dbReference type="SMART" id="SM00559">
    <property type="entry name" value="Ku78"/>
    <property type="match status" value="1"/>
</dbReference>
<evidence type="ECO:0000256" key="12">
    <source>
        <dbReference type="SAM" id="MobiDB-lite"/>
    </source>
</evidence>
<evidence type="ECO:0000256" key="3">
    <source>
        <dbReference type="ARBA" id="ARBA00022741"/>
    </source>
</evidence>
<dbReference type="EMBL" id="LDAU01000024">
    <property type="protein sequence ID" value="KRX10701.1"/>
    <property type="molecule type" value="Genomic_DNA"/>
</dbReference>
<dbReference type="InterPro" id="IPR006165">
    <property type="entry name" value="Ku70"/>
</dbReference>
<evidence type="ECO:0000313" key="14">
    <source>
        <dbReference type="EMBL" id="KRX10701.1"/>
    </source>
</evidence>
<dbReference type="Pfam" id="PF03730">
    <property type="entry name" value="Ku_C"/>
    <property type="match status" value="1"/>
</dbReference>
<dbReference type="Gene3D" id="2.40.290.10">
    <property type="match status" value="1"/>
</dbReference>
<keyword evidence="7" id="KW-0067">ATP-binding</keyword>
<evidence type="ECO:0000313" key="15">
    <source>
        <dbReference type="Proteomes" id="UP000054937"/>
    </source>
</evidence>
<accession>A0A0V0R880</accession>
<dbReference type="SUPFAM" id="SSF100939">
    <property type="entry name" value="SPOC domain-like"/>
    <property type="match status" value="1"/>
</dbReference>
<dbReference type="FunFam" id="2.40.290.10:FF:000001">
    <property type="entry name" value="X-ray repair cross complementing 6"/>
    <property type="match status" value="1"/>
</dbReference>
<dbReference type="GO" id="GO:0043564">
    <property type="term" value="C:Ku70:Ku80 complex"/>
    <property type="evidence" value="ECO:0007669"/>
    <property type="project" value="InterPro"/>
</dbReference>
<keyword evidence="10" id="KW-0234">DNA repair</keyword>
<evidence type="ECO:0000256" key="8">
    <source>
        <dbReference type="ARBA" id="ARBA00023125"/>
    </source>
</evidence>
<dbReference type="InterPro" id="IPR003034">
    <property type="entry name" value="SAP_dom"/>
</dbReference>
<dbReference type="GO" id="GO:0016787">
    <property type="term" value="F:hydrolase activity"/>
    <property type="evidence" value="ECO:0007669"/>
    <property type="project" value="UniProtKB-KW"/>
</dbReference>
<dbReference type="PIRSF" id="PIRSF003033">
    <property type="entry name" value="Ku70"/>
    <property type="match status" value="1"/>
</dbReference>
<keyword evidence="4" id="KW-0227">DNA damage</keyword>
<keyword evidence="3" id="KW-0547">Nucleotide-binding</keyword>
<dbReference type="SUPFAM" id="SSF53300">
    <property type="entry name" value="vWA-like"/>
    <property type="match status" value="1"/>
</dbReference>
<evidence type="ECO:0000259" key="13">
    <source>
        <dbReference type="PROSITE" id="PS50800"/>
    </source>
</evidence>
<keyword evidence="15" id="KW-1185">Reference proteome</keyword>
<evidence type="ECO:0000256" key="6">
    <source>
        <dbReference type="ARBA" id="ARBA00022806"/>
    </source>
</evidence>